<dbReference type="InterPro" id="IPR039537">
    <property type="entry name" value="Retrotran_Ty1/copia-like"/>
</dbReference>
<name>G5AEF6_PHYSP</name>
<proteinExistence type="predicted"/>
<evidence type="ECO:0000313" key="1">
    <source>
        <dbReference type="EMBL" id="EGZ06558.1"/>
    </source>
</evidence>
<dbReference type="KEGG" id="psoj:PHYSODRAFT_532312"/>
<accession>G5AEF6</accession>
<dbReference type="EMBL" id="JH159164">
    <property type="protein sequence ID" value="EGZ06558.1"/>
    <property type="molecule type" value="Genomic_DNA"/>
</dbReference>
<evidence type="ECO:0000313" key="2">
    <source>
        <dbReference type="Proteomes" id="UP000002640"/>
    </source>
</evidence>
<dbReference type="GeneID" id="20661725"/>
<dbReference type="RefSeq" id="XP_009538455.1">
    <property type="nucleotide sequence ID" value="XM_009540160.1"/>
</dbReference>
<protein>
    <submittedName>
        <fullName evidence="1">Uncharacterized protein</fullName>
    </submittedName>
</protein>
<dbReference type="AlphaFoldDB" id="G5AEF6"/>
<dbReference type="PANTHER" id="PTHR42648:SF28">
    <property type="entry name" value="TRANSPOSON-ENCODED PROTEIN WITH RIBONUCLEASE H-LIKE AND RETROVIRUS ZINC FINGER-LIKE DOMAINS"/>
    <property type="match status" value="1"/>
</dbReference>
<organism evidence="1 2">
    <name type="scientific">Phytophthora sojae (strain P6497)</name>
    <name type="common">Soybean stem and root rot agent</name>
    <name type="synonym">Phytophthora megasperma f. sp. glycines</name>
    <dbReference type="NCBI Taxonomy" id="1094619"/>
    <lineage>
        <taxon>Eukaryota</taxon>
        <taxon>Sar</taxon>
        <taxon>Stramenopiles</taxon>
        <taxon>Oomycota</taxon>
        <taxon>Peronosporomycetes</taxon>
        <taxon>Peronosporales</taxon>
        <taxon>Peronosporaceae</taxon>
        <taxon>Phytophthora</taxon>
    </lineage>
</organism>
<dbReference type="Proteomes" id="UP000002640">
    <property type="component" value="Unassembled WGS sequence"/>
</dbReference>
<keyword evidence="2" id="KW-1185">Reference proteome</keyword>
<dbReference type="InParanoid" id="G5AEF6"/>
<dbReference type="PANTHER" id="PTHR42648">
    <property type="entry name" value="TRANSPOSASE, PUTATIVE-RELATED"/>
    <property type="match status" value="1"/>
</dbReference>
<reference evidence="1 2" key="1">
    <citation type="journal article" date="2006" name="Science">
        <title>Phytophthora genome sequences uncover evolutionary origins and mechanisms of pathogenesis.</title>
        <authorList>
            <person name="Tyler B.M."/>
            <person name="Tripathy S."/>
            <person name="Zhang X."/>
            <person name="Dehal P."/>
            <person name="Jiang R.H."/>
            <person name="Aerts A."/>
            <person name="Arredondo F.D."/>
            <person name="Baxter L."/>
            <person name="Bensasson D."/>
            <person name="Beynon J.L."/>
            <person name="Chapman J."/>
            <person name="Damasceno C.M."/>
            <person name="Dorrance A.E."/>
            <person name="Dou D."/>
            <person name="Dickerman A.W."/>
            <person name="Dubchak I.L."/>
            <person name="Garbelotto M."/>
            <person name="Gijzen M."/>
            <person name="Gordon S.G."/>
            <person name="Govers F."/>
            <person name="Grunwald N.J."/>
            <person name="Huang W."/>
            <person name="Ivors K.L."/>
            <person name="Jones R.W."/>
            <person name="Kamoun S."/>
            <person name="Krampis K."/>
            <person name="Lamour K.H."/>
            <person name="Lee M.K."/>
            <person name="McDonald W.H."/>
            <person name="Medina M."/>
            <person name="Meijer H.J."/>
            <person name="Nordberg E.K."/>
            <person name="Maclean D.J."/>
            <person name="Ospina-Giraldo M.D."/>
            <person name="Morris P.F."/>
            <person name="Phuntumart V."/>
            <person name="Putnam N.H."/>
            <person name="Rash S."/>
            <person name="Rose J.K."/>
            <person name="Sakihama Y."/>
            <person name="Salamov A.A."/>
            <person name="Savidor A."/>
            <person name="Scheuring C.F."/>
            <person name="Smith B.M."/>
            <person name="Sobral B.W."/>
            <person name="Terry A."/>
            <person name="Torto-Alalibo T.A."/>
            <person name="Win J."/>
            <person name="Xu Z."/>
            <person name="Zhang H."/>
            <person name="Grigoriev I.V."/>
            <person name="Rokhsar D.S."/>
            <person name="Boore J.L."/>
        </authorList>
    </citation>
    <scope>NUCLEOTIDE SEQUENCE [LARGE SCALE GENOMIC DNA]</scope>
    <source>
        <strain evidence="1 2">P6497</strain>
    </source>
</reference>
<gene>
    <name evidence="1" type="ORF">PHYSODRAFT_532312</name>
</gene>
<sequence>MLNTVATIRATRTHHFNALKEDGELNSVPNEREAVCEYCAAAKQSRKPFSSTKDEMEAMENARNDTSVCSDVLGAITPVSKSGYKYIVIFILMQSRYLAIYPMRNNSEVCGVSRETLKKVQREAGLSDKVGLEFSLLY</sequence>